<evidence type="ECO:0000313" key="1">
    <source>
        <dbReference type="EMBL" id="CAE0145790.1"/>
    </source>
</evidence>
<dbReference type="InterPro" id="IPR021109">
    <property type="entry name" value="Peptidase_aspartic_dom_sf"/>
</dbReference>
<accession>A0A7S3BX32</accession>
<evidence type="ECO:0008006" key="2">
    <source>
        <dbReference type="Google" id="ProtNLM"/>
    </source>
</evidence>
<name>A0A7S3BX32_9VIRI</name>
<dbReference type="AlphaFoldDB" id="A0A7S3BX32"/>
<reference evidence="1" key="1">
    <citation type="submission" date="2021-01" db="EMBL/GenBank/DDBJ databases">
        <authorList>
            <person name="Corre E."/>
            <person name="Pelletier E."/>
            <person name="Niang G."/>
            <person name="Scheremetjew M."/>
            <person name="Finn R."/>
            <person name="Kale V."/>
            <person name="Holt S."/>
            <person name="Cochrane G."/>
            <person name="Meng A."/>
            <person name="Brown T."/>
            <person name="Cohen L."/>
        </authorList>
    </citation>
    <scope>NUCLEOTIDE SEQUENCE</scope>
    <source>
        <strain evidence="1">RCC927</strain>
    </source>
</reference>
<protein>
    <recommendedName>
        <fullName evidence="2">Peptidase A2 domain-containing protein</fullName>
    </recommendedName>
</protein>
<proteinExistence type="predicted"/>
<dbReference type="EMBL" id="HBHY01016269">
    <property type="protein sequence ID" value="CAE0145790.1"/>
    <property type="molecule type" value="Transcribed_RNA"/>
</dbReference>
<dbReference type="Pfam" id="PF13650">
    <property type="entry name" value="Asp_protease_2"/>
    <property type="match status" value="1"/>
</dbReference>
<organism evidence="1">
    <name type="scientific">Prasinoderma singulare</name>
    <dbReference type="NCBI Taxonomy" id="676789"/>
    <lineage>
        <taxon>Eukaryota</taxon>
        <taxon>Viridiplantae</taxon>
        <taxon>Prasinodermophyta</taxon>
        <taxon>Prasinodermophyceae</taxon>
        <taxon>Prasinodermales</taxon>
        <taxon>Prasinodermaceae</taxon>
        <taxon>Prasinoderma</taxon>
    </lineage>
</organism>
<dbReference type="Gene3D" id="2.40.70.10">
    <property type="entry name" value="Acid Proteases"/>
    <property type="match status" value="1"/>
</dbReference>
<sequence length="692" mass="71969">MASLQLVAWRAAPATRLPLRAAARRAVWQPSPARGARGSDLRPLARVAAKADEGDAPLVEGASEGVALDSADAEEVLECVRSALGLPSGTTLAGSAALSAATPFCCVEGDGTYMGLHSRWRLQVRHDGAFHSETVTVGQGLHYQQGYDGASSGGAREAAARVAGVAAAEAPPFYAHVAADAAGGGLEAGGETEGGEAGVTSIGADFGADPDATPGAAWTVENGLASLIELDDREDALLSMWMRTGAWLLPHVRPRLRVSVEPVDRASASSDDDGPRMPEGVRAVVSAQLRGGKVVAKLLLGAAHLPLQLRMQMWGAHEVYEFSDWRAPSDGGCRFPARVAHHPASGGTDTYVATRAGASAVSNKLFAMPDVRACAGDTEYVDGAPRVVRGRRTPGGHVLVRALLDGRDCGEWLLDTGCSGLVVSKATADKLRMETFGKLSITSVGGSHQSQMRRCSTLQIGPVVQRAPLFLEIHDAIDVVDGAHGANAPAGIIGWDFFRRAAVELPAAGDAGAVDLQILPPNDPYLDTLPQRHAARLRLVGRVPHIEASVEAHGVSARTLFMLDSGARGTDLIFHSSSDAGGAMLRALGDRTSRMVVRGLTKAARVQARSGVLDRVELGGVSADEAMAVFLQNNDKAVETSVFSGGMICSGLLGRFRVLLNYAQGVAWFLPDGDAAEGDGEGDGEGAAPVAA</sequence>
<gene>
    <name evidence="1" type="ORF">PSIN1315_LOCUS10532</name>
</gene>